<dbReference type="Gene3D" id="3.10.10.10">
    <property type="entry name" value="HIV Type 1 Reverse Transcriptase, subunit A, domain 1"/>
    <property type="match status" value="1"/>
</dbReference>
<sequence length="84" mass="10089">MWFCIDYRRLNAITIKDAFSLPRFDEIFDQLSDAMYYTKFDFKYGYLQVPLSKEDCPKTAFSIRDNQYQFIVLPQGITNRFATF</sequence>
<dbReference type="InterPro" id="IPR000477">
    <property type="entry name" value="RT_dom"/>
</dbReference>
<proteinExistence type="predicted"/>
<evidence type="ECO:0000313" key="4">
    <source>
        <dbReference type="EMBL" id="CAF3935177.1"/>
    </source>
</evidence>
<dbReference type="Pfam" id="PF00078">
    <property type="entry name" value="RVT_1"/>
    <property type="match status" value="1"/>
</dbReference>
<dbReference type="PANTHER" id="PTHR24559:SF444">
    <property type="entry name" value="REVERSE TRANSCRIPTASE DOMAIN-CONTAINING PROTEIN"/>
    <property type="match status" value="1"/>
</dbReference>
<evidence type="ECO:0000259" key="1">
    <source>
        <dbReference type="Pfam" id="PF00078"/>
    </source>
</evidence>
<accession>A0A820CE64</accession>
<dbReference type="Proteomes" id="UP000663874">
    <property type="component" value="Unassembled WGS sequence"/>
</dbReference>
<protein>
    <recommendedName>
        <fullName evidence="1">Reverse transcriptase domain-containing protein</fullName>
    </recommendedName>
</protein>
<dbReference type="Proteomes" id="UP000663823">
    <property type="component" value="Unassembled WGS sequence"/>
</dbReference>
<evidence type="ECO:0000313" key="6">
    <source>
        <dbReference type="Proteomes" id="UP000663874"/>
    </source>
</evidence>
<dbReference type="Proteomes" id="UP000663882">
    <property type="component" value="Unassembled WGS sequence"/>
</dbReference>
<comment type="caution">
    <text evidence="5">The sequence shown here is derived from an EMBL/GenBank/DDBJ whole genome shotgun (WGS) entry which is preliminary data.</text>
</comment>
<dbReference type="InterPro" id="IPR053134">
    <property type="entry name" value="RNA-dir_DNA_polymerase"/>
</dbReference>
<dbReference type="SUPFAM" id="SSF56672">
    <property type="entry name" value="DNA/RNA polymerases"/>
    <property type="match status" value="1"/>
</dbReference>
<dbReference type="OrthoDB" id="9996999at2759"/>
<dbReference type="AlphaFoldDB" id="A0A820CE64"/>
<evidence type="ECO:0000313" key="2">
    <source>
        <dbReference type="EMBL" id="CAF1047843.1"/>
    </source>
</evidence>
<dbReference type="InterPro" id="IPR043502">
    <property type="entry name" value="DNA/RNA_pol_sf"/>
</dbReference>
<feature type="domain" description="Reverse transcriptase" evidence="1">
    <location>
        <begin position="4"/>
        <end position="79"/>
    </location>
</feature>
<organism evidence="5 6">
    <name type="scientific">Rotaria sordida</name>
    <dbReference type="NCBI Taxonomy" id="392033"/>
    <lineage>
        <taxon>Eukaryota</taxon>
        <taxon>Metazoa</taxon>
        <taxon>Spiralia</taxon>
        <taxon>Gnathifera</taxon>
        <taxon>Rotifera</taxon>
        <taxon>Eurotatoria</taxon>
        <taxon>Bdelloidea</taxon>
        <taxon>Philodinida</taxon>
        <taxon>Philodinidae</taxon>
        <taxon>Rotaria</taxon>
    </lineage>
</organism>
<dbReference type="CDD" id="cd01647">
    <property type="entry name" value="RT_LTR"/>
    <property type="match status" value="1"/>
</dbReference>
<dbReference type="PANTHER" id="PTHR24559">
    <property type="entry name" value="TRANSPOSON TY3-I GAG-POL POLYPROTEIN"/>
    <property type="match status" value="1"/>
</dbReference>
<dbReference type="Gene3D" id="3.30.70.270">
    <property type="match status" value="1"/>
</dbReference>
<dbReference type="EMBL" id="CAJNOU010001101">
    <property type="protein sequence ID" value="CAF1151268.1"/>
    <property type="molecule type" value="Genomic_DNA"/>
</dbReference>
<dbReference type="EMBL" id="CAJOAX010005107">
    <property type="protein sequence ID" value="CAF3935177.1"/>
    <property type="molecule type" value="Genomic_DNA"/>
</dbReference>
<dbReference type="EMBL" id="CAJNOO010000853">
    <property type="protein sequence ID" value="CAF1047843.1"/>
    <property type="molecule type" value="Genomic_DNA"/>
</dbReference>
<reference evidence="5" key="1">
    <citation type="submission" date="2021-02" db="EMBL/GenBank/DDBJ databases">
        <authorList>
            <person name="Nowell W R."/>
        </authorList>
    </citation>
    <scope>NUCLEOTIDE SEQUENCE</scope>
</reference>
<name>A0A820CE64_9BILA</name>
<dbReference type="Proteomes" id="UP000663889">
    <property type="component" value="Unassembled WGS sequence"/>
</dbReference>
<gene>
    <name evidence="5" type="ORF">FNK824_LOCUS36837</name>
    <name evidence="4" type="ORF">OTI717_LOCUS25561</name>
    <name evidence="2" type="ORF">RFH988_LOCUS16568</name>
    <name evidence="3" type="ORF">SEV965_LOCUS18464</name>
</gene>
<evidence type="ECO:0000313" key="3">
    <source>
        <dbReference type="EMBL" id="CAF1151268.1"/>
    </source>
</evidence>
<evidence type="ECO:0000313" key="5">
    <source>
        <dbReference type="EMBL" id="CAF4212401.1"/>
    </source>
</evidence>
<dbReference type="InterPro" id="IPR043128">
    <property type="entry name" value="Rev_trsase/Diguanyl_cyclase"/>
</dbReference>
<dbReference type="EMBL" id="CAJOBE010017571">
    <property type="protein sequence ID" value="CAF4212401.1"/>
    <property type="molecule type" value="Genomic_DNA"/>
</dbReference>